<accession>A0ABQ5BBW5</accession>
<keyword evidence="2" id="KW-1185">Reference proteome</keyword>
<evidence type="ECO:0000313" key="1">
    <source>
        <dbReference type="EMBL" id="GJT12320.1"/>
    </source>
</evidence>
<reference evidence="1" key="1">
    <citation type="journal article" date="2022" name="Int. J. Mol. Sci.">
        <title>Draft Genome of Tanacetum Coccineum: Genomic Comparison of Closely Related Tanacetum-Family Plants.</title>
        <authorList>
            <person name="Yamashiro T."/>
            <person name="Shiraishi A."/>
            <person name="Nakayama K."/>
            <person name="Satake H."/>
        </authorList>
    </citation>
    <scope>NUCLEOTIDE SEQUENCE</scope>
</reference>
<protein>
    <submittedName>
        <fullName evidence="1">Uncharacterized protein</fullName>
    </submittedName>
</protein>
<sequence>MNTENVRKAIQEIDDHSKTWYNEKSTRDEKNDDFEIIIAQVLKLEKGIQKIKEKVNENRKLQHHMVYAFELREKEEKRVIETIEEYSLKYGETIKKFKQPLRRNLVNHELSLETIERRLKELTTYVRNRLQLEMTEIKAITKRSEITTTSPPYPIETTSYERGKQHVEKKSNLHKLIRYLERKKLKTTHLLQLENGDTKPT</sequence>
<reference evidence="1" key="2">
    <citation type="submission" date="2022-01" db="EMBL/GenBank/DDBJ databases">
        <authorList>
            <person name="Yamashiro T."/>
            <person name="Shiraishi A."/>
            <person name="Satake H."/>
            <person name="Nakayama K."/>
        </authorList>
    </citation>
    <scope>NUCLEOTIDE SEQUENCE</scope>
</reference>
<name>A0ABQ5BBW5_9ASTR</name>
<dbReference type="EMBL" id="BQNB010013138">
    <property type="protein sequence ID" value="GJT12320.1"/>
    <property type="molecule type" value="Genomic_DNA"/>
</dbReference>
<gene>
    <name evidence="1" type="ORF">Tco_0859362</name>
</gene>
<organism evidence="1 2">
    <name type="scientific">Tanacetum coccineum</name>
    <dbReference type="NCBI Taxonomy" id="301880"/>
    <lineage>
        <taxon>Eukaryota</taxon>
        <taxon>Viridiplantae</taxon>
        <taxon>Streptophyta</taxon>
        <taxon>Embryophyta</taxon>
        <taxon>Tracheophyta</taxon>
        <taxon>Spermatophyta</taxon>
        <taxon>Magnoliopsida</taxon>
        <taxon>eudicotyledons</taxon>
        <taxon>Gunneridae</taxon>
        <taxon>Pentapetalae</taxon>
        <taxon>asterids</taxon>
        <taxon>campanulids</taxon>
        <taxon>Asterales</taxon>
        <taxon>Asteraceae</taxon>
        <taxon>Asteroideae</taxon>
        <taxon>Anthemideae</taxon>
        <taxon>Anthemidinae</taxon>
        <taxon>Tanacetum</taxon>
    </lineage>
</organism>
<evidence type="ECO:0000313" key="2">
    <source>
        <dbReference type="Proteomes" id="UP001151760"/>
    </source>
</evidence>
<comment type="caution">
    <text evidence="1">The sequence shown here is derived from an EMBL/GenBank/DDBJ whole genome shotgun (WGS) entry which is preliminary data.</text>
</comment>
<proteinExistence type="predicted"/>
<dbReference type="Proteomes" id="UP001151760">
    <property type="component" value="Unassembled WGS sequence"/>
</dbReference>